<dbReference type="InterPro" id="IPR016181">
    <property type="entry name" value="Acyl_CoA_acyltransferase"/>
</dbReference>
<keyword evidence="1" id="KW-0808">Transferase</keyword>
<dbReference type="InterPro" id="IPR000182">
    <property type="entry name" value="GNAT_dom"/>
</dbReference>
<dbReference type="InterPro" id="IPR050832">
    <property type="entry name" value="Bact_Acetyltransf"/>
</dbReference>
<dbReference type="EMBL" id="JAPDNS010000002">
    <property type="protein sequence ID" value="MCW3485681.1"/>
    <property type="molecule type" value="Genomic_DNA"/>
</dbReference>
<comment type="caution">
    <text evidence="4">The sequence shown here is derived from an EMBL/GenBank/DDBJ whole genome shotgun (WGS) entry which is preliminary data.</text>
</comment>
<name>A0ABT3INY1_9BACT</name>
<evidence type="ECO:0000313" key="4">
    <source>
        <dbReference type="EMBL" id="MCW3485681.1"/>
    </source>
</evidence>
<sequence length="158" mass="17277">MIQLIRTDAGHPDFHQLVAALNSFIRIRDGEELHTFYAPFNQLDQIKQVVVAYVAGVPAGCGAFKPFAAGVAEIKRMFTDPAFRGQGVAFRVLAELEQWAASLGYHTCVLETGVVLPEAVALYEKAGYTRIPNYGQYVGVDNSICMQKTIAPSISPEN</sequence>
<keyword evidence="5" id="KW-1185">Reference proteome</keyword>
<reference evidence="4 5" key="1">
    <citation type="submission" date="2022-10" db="EMBL/GenBank/DDBJ databases">
        <title>Chitinophaga nivalis PC15 sp. nov., isolated from Pyeongchang county, South Korea.</title>
        <authorList>
            <person name="Trinh H.N."/>
        </authorList>
    </citation>
    <scope>NUCLEOTIDE SEQUENCE [LARGE SCALE GENOMIC DNA]</scope>
    <source>
        <strain evidence="4 5">PC14</strain>
    </source>
</reference>
<evidence type="ECO:0000256" key="1">
    <source>
        <dbReference type="ARBA" id="ARBA00022679"/>
    </source>
</evidence>
<dbReference type="PANTHER" id="PTHR43877">
    <property type="entry name" value="AMINOALKYLPHOSPHONATE N-ACETYLTRANSFERASE-RELATED-RELATED"/>
    <property type="match status" value="1"/>
</dbReference>
<organism evidence="4 5">
    <name type="scientific">Chitinophaga nivalis</name>
    <dbReference type="NCBI Taxonomy" id="2991709"/>
    <lineage>
        <taxon>Bacteria</taxon>
        <taxon>Pseudomonadati</taxon>
        <taxon>Bacteroidota</taxon>
        <taxon>Chitinophagia</taxon>
        <taxon>Chitinophagales</taxon>
        <taxon>Chitinophagaceae</taxon>
        <taxon>Chitinophaga</taxon>
    </lineage>
</organism>
<evidence type="ECO:0000256" key="2">
    <source>
        <dbReference type="ARBA" id="ARBA00023315"/>
    </source>
</evidence>
<dbReference type="PANTHER" id="PTHR43877:SF2">
    <property type="entry name" value="AMINOALKYLPHOSPHONATE N-ACETYLTRANSFERASE-RELATED"/>
    <property type="match status" value="1"/>
</dbReference>
<dbReference type="Gene3D" id="3.40.630.30">
    <property type="match status" value="1"/>
</dbReference>
<dbReference type="Proteomes" id="UP001207742">
    <property type="component" value="Unassembled WGS sequence"/>
</dbReference>
<dbReference type="Pfam" id="PF00583">
    <property type="entry name" value="Acetyltransf_1"/>
    <property type="match status" value="1"/>
</dbReference>
<protein>
    <submittedName>
        <fullName evidence="4">GNAT family N-acetyltransferase</fullName>
    </submittedName>
</protein>
<proteinExistence type="predicted"/>
<gene>
    <name evidence="4" type="ORF">OL497_17375</name>
</gene>
<dbReference type="RefSeq" id="WP_264732355.1">
    <property type="nucleotide sequence ID" value="NZ_JAPDNR010000001.1"/>
</dbReference>
<dbReference type="SUPFAM" id="SSF55729">
    <property type="entry name" value="Acyl-CoA N-acyltransferases (Nat)"/>
    <property type="match status" value="1"/>
</dbReference>
<feature type="domain" description="N-acetyltransferase" evidence="3">
    <location>
        <begin position="1"/>
        <end position="151"/>
    </location>
</feature>
<evidence type="ECO:0000313" key="5">
    <source>
        <dbReference type="Proteomes" id="UP001207742"/>
    </source>
</evidence>
<evidence type="ECO:0000259" key="3">
    <source>
        <dbReference type="PROSITE" id="PS51186"/>
    </source>
</evidence>
<dbReference type="PROSITE" id="PS51186">
    <property type="entry name" value="GNAT"/>
    <property type="match status" value="1"/>
</dbReference>
<accession>A0ABT3INY1</accession>
<keyword evidence="2" id="KW-0012">Acyltransferase</keyword>
<dbReference type="CDD" id="cd04301">
    <property type="entry name" value="NAT_SF"/>
    <property type="match status" value="1"/>
</dbReference>